<keyword evidence="3" id="KW-0479">Metal-binding</keyword>
<keyword evidence="8" id="KW-1185">Reference proteome</keyword>
<sequence>MEHKDYKCYLIDLDGTIYRGSDTIESGVRFIHRLQEKNIPHLFLTNNSTRTPRMVVDKLRGHGVNTDIYHIYTPVLATESYLLAQNPDTAKIPVYIIGQTGLVQGLLKNERFYYDDRNPKYVVVGMDTDLTYHKIRVATRSIRNGATFIGTNADKNLPSGDELLPGNGALCTMLEVATGVKPIYIGKPSSIIVASALKMLNAQGRDAILVGDNYDTDIMAGINCNIDSLLTLTGVTTKKQLAERDKQPTYVVENLDEWKL</sequence>
<organism evidence="6 9">
    <name type="scientific">Lactobacillus gasseri</name>
    <dbReference type="NCBI Taxonomy" id="1596"/>
    <lineage>
        <taxon>Bacteria</taxon>
        <taxon>Bacillati</taxon>
        <taxon>Bacillota</taxon>
        <taxon>Bacilli</taxon>
        <taxon>Lactobacillales</taxon>
        <taxon>Lactobacillaceae</taxon>
        <taxon>Lactobacillus</taxon>
    </lineage>
</organism>
<evidence type="ECO:0000313" key="8">
    <source>
        <dbReference type="Proteomes" id="UP000316012"/>
    </source>
</evidence>
<dbReference type="eggNOG" id="COG0647">
    <property type="taxonomic scope" value="Bacteria"/>
</dbReference>
<dbReference type="GO" id="GO:0016791">
    <property type="term" value="F:phosphatase activity"/>
    <property type="evidence" value="ECO:0007669"/>
    <property type="project" value="TreeGrafter"/>
</dbReference>
<dbReference type="Pfam" id="PF13242">
    <property type="entry name" value="Hydrolase_like"/>
    <property type="match status" value="1"/>
</dbReference>
<dbReference type="SFLD" id="SFLDG01139">
    <property type="entry name" value="C2.A:_Pyridoxal_Phosphate_Phos"/>
    <property type="match status" value="1"/>
</dbReference>
<dbReference type="InterPro" id="IPR006354">
    <property type="entry name" value="HAD-SF_hydro_IIA_hyp1"/>
</dbReference>
<dbReference type="Proteomes" id="UP000316012">
    <property type="component" value="Unassembled WGS sequence"/>
</dbReference>
<dbReference type="GO" id="GO:0046872">
    <property type="term" value="F:metal ion binding"/>
    <property type="evidence" value="ECO:0007669"/>
    <property type="project" value="UniProtKB-KW"/>
</dbReference>
<evidence type="ECO:0000256" key="4">
    <source>
        <dbReference type="ARBA" id="ARBA00022801"/>
    </source>
</evidence>
<dbReference type="SUPFAM" id="SSF56784">
    <property type="entry name" value="HAD-like"/>
    <property type="match status" value="1"/>
</dbReference>
<accession>A0A133PFW4</accession>
<dbReference type="EC" id="3.1.3.-" evidence="7"/>
<proteinExistence type="inferred from homology"/>
<dbReference type="Pfam" id="PF13344">
    <property type="entry name" value="Hydrolase_6"/>
    <property type="match status" value="1"/>
</dbReference>
<protein>
    <submittedName>
        <fullName evidence="7">Acid sugar phosphatase</fullName>
        <ecNumber evidence="7">3.1.3.-</ecNumber>
    </submittedName>
    <submittedName>
        <fullName evidence="6">TIGR01457 family HAD-type hydrolase</fullName>
    </submittedName>
</protein>
<dbReference type="NCBIfam" id="TIGR01460">
    <property type="entry name" value="HAD-SF-IIA"/>
    <property type="match status" value="1"/>
</dbReference>
<dbReference type="PANTHER" id="PTHR19288">
    <property type="entry name" value="4-NITROPHENYLPHOSPHATASE-RELATED"/>
    <property type="match status" value="1"/>
</dbReference>
<dbReference type="SFLD" id="SFLDS00003">
    <property type="entry name" value="Haloacid_Dehalogenase"/>
    <property type="match status" value="1"/>
</dbReference>
<dbReference type="InterPro" id="IPR036412">
    <property type="entry name" value="HAD-like_sf"/>
</dbReference>
<dbReference type="RefSeq" id="WP_003647698.1">
    <property type="nucleotide sequence ID" value="NZ_CABOGQ010000002.1"/>
</dbReference>
<evidence type="ECO:0000313" key="6">
    <source>
        <dbReference type="EMBL" id="KAB1950173.1"/>
    </source>
</evidence>
<name>A0A133PFW4_LACGS</name>
<dbReference type="EMBL" id="SRMD01000064">
    <property type="protein sequence ID" value="TQW15720.1"/>
    <property type="molecule type" value="Genomic_DNA"/>
</dbReference>
<dbReference type="NCBIfam" id="TIGR01457">
    <property type="entry name" value="HAD-SF-IIA-hyp2"/>
    <property type="match status" value="1"/>
</dbReference>
<dbReference type="OMA" id="PPMHRET"/>
<evidence type="ECO:0000313" key="9">
    <source>
        <dbReference type="Proteomes" id="UP000460112"/>
    </source>
</evidence>
<dbReference type="STRING" id="324831.LGAS_0444"/>
<dbReference type="EMBL" id="WBOA01000005">
    <property type="protein sequence ID" value="KAB1950173.1"/>
    <property type="molecule type" value="Genomic_DNA"/>
</dbReference>
<dbReference type="InterPro" id="IPR006357">
    <property type="entry name" value="HAD-SF_hydro_IIA"/>
</dbReference>
<comment type="caution">
    <text evidence="6">The sequence shown here is derived from an EMBL/GenBank/DDBJ whole genome shotgun (WGS) entry which is preliminary data.</text>
</comment>
<dbReference type="Proteomes" id="UP000460112">
    <property type="component" value="Unassembled WGS sequence"/>
</dbReference>
<reference evidence="6 9" key="2">
    <citation type="submission" date="2019-09" db="EMBL/GenBank/DDBJ databases">
        <title>Investigation of probiotic properties of different lactic acid bacteria.</title>
        <authorList>
            <person name="Jaomanjaka F."/>
            <person name="Blanc P."/>
        </authorList>
    </citation>
    <scope>NUCLEOTIDE SEQUENCE [LARGE SCALE GENOMIC DNA]</scope>
    <source>
        <strain evidence="6 9">BIO6369</strain>
    </source>
</reference>
<keyword evidence="4 6" id="KW-0378">Hydrolase</keyword>
<evidence type="ECO:0000313" key="7">
    <source>
        <dbReference type="EMBL" id="TQW15720.1"/>
    </source>
</evidence>
<evidence type="ECO:0000256" key="5">
    <source>
        <dbReference type="ARBA" id="ARBA00022842"/>
    </source>
</evidence>
<dbReference type="Gene3D" id="3.40.50.1000">
    <property type="entry name" value="HAD superfamily/HAD-like"/>
    <property type="match status" value="2"/>
</dbReference>
<dbReference type="PANTHER" id="PTHR19288:SF46">
    <property type="entry name" value="HALOACID DEHALOGENASE-LIKE HYDROLASE DOMAIN-CONTAINING PROTEIN 2"/>
    <property type="match status" value="1"/>
</dbReference>
<evidence type="ECO:0000256" key="2">
    <source>
        <dbReference type="ARBA" id="ARBA00006696"/>
    </source>
</evidence>
<dbReference type="CDD" id="cd07530">
    <property type="entry name" value="HAD_Pase_UmpH-like"/>
    <property type="match status" value="1"/>
</dbReference>
<dbReference type="OrthoDB" id="9810449at2"/>
<evidence type="ECO:0000256" key="1">
    <source>
        <dbReference type="ARBA" id="ARBA00001946"/>
    </source>
</evidence>
<comment type="cofactor">
    <cofactor evidence="1">
        <name>Mg(2+)</name>
        <dbReference type="ChEBI" id="CHEBI:18420"/>
    </cofactor>
</comment>
<evidence type="ECO:0000256" key="3">
    <source>
        <dbReference type="ARBA" id="ARBA00022723"/>
    </source>
</evidence>
<keyword evidence="5" id="KW-0460">Magnesium</keyword>
<comment type="similarity">
    <text evidence="2">Belongs to the HAD-like hydrolase superfamily. NagD family.</text>
</comment>
<dbReference type="GeneID" id="29639479"/>
<gene>
    <name evidence="7" type="primary">yutF</name>
    <name evidence="6" type="ORF">F8244_08930</name>
    <name evidence="7" type="ORF">FIPPAONL_00601</name>
</gene>
<dbReference type="AlphaFoldDB" id="A0A133PFW4"/>
<reference evidence="7 8" key="1">
    <citation type="submission" date="2019-04" db="EMBL/GenBank/DDBJ databases">
        <title>Lactobacillus gasseri 7171 assembly.</title>
        <authorList>
            <person name="Joris B.R."/>
            <person name="Giguere D."/>
        </authorList>
    </citation>
    <scope>NUCLEOTIDE SEQUENCE [LARGE SCALE GENOMIC DNA]</scope>
    <source>
        <strain evidence="7 8">7171</strain>
    </source>
</reference>
<dbReference type="GO" id="GO:0005737">
    <property type="term" value="C:cytoplasm"/>
    <property type="evidence" value="ECO:0007669"/>
    <property type="project" value="TreeGrafter"/>
</dbReference>
<dbReference type="InterPro" id="IPR023214">
    <property type="entry name" value="HAD_sf"/>
</dbReference>